<dbReference type="SMART" id="SM00422">
    <property type="entry name" value="HTH_MERR"/>
    <property type="match status" value="1"/>
</dbReference>
<dbReference type="EMBL" id="CP121694">
    <property type="protein sequence ID" value="WRO21585.1"/>
    <property type="molecule type" value="Genomic_DNA"/>
</dbReference>
<gene>
    <name evidence="3" type="ORF">MFMK1_001395</name>
</gene>
<sequence>MDDKYKIGELAEKAGVTRRTIHYYIGKGLLPPAEGAGVNSHYNEEHLARIELIKLMQQKYLPLDRIKKGLAQLSFAEVKEKIASLKAERHVMISEAVPPQEVPKPKPPEALRYLKLEPGLGIEISIPEEVYQDYPELVKSINIHVRKLIVEEK</sequence>
<dbReference type="KEGG" id="dbc:MFMK1_001395"/>
<reference evidence="3 4" key="1">
    <citation type="submission" date="2023-04" db="EMBL/GenBank/DDBJ databases">
        <authorList>
            <person name="Hsu D."/>
        </authorList>
    </citation>
    <scope>NUCLEOTIDE SEQUENCE [LARGE SCALE GENOMIC DNA]</scope>
    <source>
        <strain evidence="3 4">MK1</strain>
    </source>
</reference>
<dbReference type="InterPro" id="IPR009061">
    <property type="entry name" value="DNA-bd_dom_put_sf"/>
</dbReference>
<dbReference type="Pfam" id="PF13411">
    <property type="entry name" value="MerR_1"/>
    <property type="match status" value="1"/>
</dbReference>
<dbReference type="Proteomes" id="UP001329915">
    <property type="component" value="Chromosome"/>
</dbReference>
<evidence type="ECO:0000259" key="2">
    <source>
        <dbReference type="PROSITE" id="PS50937"/>
    </source>
</evidence>
<keyword evidence="1" id="KW-0238">DNA-binding</keyword>
<organism evidence="3 4">
    <name type="scientific">Metallumcola ferriviriculae</name>
    <dbReference type="NCBI Taxonomy" id="3039180"/>
    <lineage>
        <taxon>Bacteria</taxon>
        <taxon>Bacillati</taxon>
        <taxon>Bacillota</taxon>
        <taxon>Clostridia</taxon>
        <taxon>Neomoorellales</taxon>
        <taxon>Desulfitibacteraceae</taxon>
        <taxon>Metallumcola</taxon>
    </lineage>
</organism>
<keyword evidence="4" id="KW-1185">Reference proteome</keyword>
<dbReference type="PANTHER" id="PTHR30204">
    <property type="entry name" value="REDOX-CYCLING DRUG-SENSING TRANSCRIPTIONAL ACTIVATOR SOXR"/>
    <property type="match status" value="1"/>
</dbReference>
<dbReference type="Gene3D" id="1.10.1660.10">
    <property type="match status" value="1"/>
</dbReference>
<dbReference type="PROSITE" id="PS50937">
    <property type="entry name" value="HTH_MERR_2"/>
    <property type="match status" value="1"/>
</dbReference>
<dbReference type="CDD" id="cd00592">
    <property type="entry name" value="HTH_MerR-like"/>
    <property type="match status" value="1"/>
</dbReference>
<evidence type="ECO:0000313" key="3">
    <source>
        <dbReference type="EMBL" id="WRO21585.1"/>
    </source>
</evidence>
<protein>
    <submittedName>
        <fullName evidence="3">MerR family transcriptional regulator</fullName>
    </submittedName>
</protein>
<dbReference type="RefSeq" id="WP_366924421.1">
    <property type="nucleotide sequence ID" value="NZ_CP121694.1"/>
</dbReference>
<dbReference type="PRINTS" id="PR00040">
    <property type="entry name" value="HTHMERR"/>
</dbReference>
<proteinExistence type="predicted"/>
<dbReference type="PANTHER" id="PTHR30204:SF93">
    <property type="entry name" value="HTH MERR-TYPE DOMAIN-CONTAINING PROTEIN"/>
    <property type="match status" value="1"/>
</dbReference>
<dbReference type="AlphaFoldDB" id="A0AAU0UMR5"/>
<dbReference type="InterPro" id="IPR047057">
    <property type="entry name" value="MerR_fam"/>
</dbReference>
<dbReference type="InterPro" id="IPR000551">
    <property type="entry name" value="MerR-type_HTH_dom"/>
</dbReference>
<dbReference type="GO" id="GO:0003677">
    <property type="term" value="F:DNA binding"/>
    <property type="evidence" value="ECO:0007669"/>
    <property type="project" value="UniProtKB-KW"/>
</dbReference>
<name>A0AAU0UMR5_9FIRM</name>
<evidence type="ECO:0000256" key="1">
    <source>
        <dbReference type="ARBA" id="ARBA00023125"/>
    </source>
</evidence>
<dbReference type="GO" id="GO:0003700">
    <property type="term" value="F:DNA-binding transcription factor activity"/>
    <property type="evidence" value="ECO:0007669"/>
    <property type="project" value="InterPro"/>
</dbReference>
<accession>A0AAU0UMR5</accession>
<evidence type="ECO:0000313" key="4">
    <source>
        <dbReference type="Proteomes" id="UP001329915"/>
    </source>
</evidence>
<dbReference type="SUPFAM" id="SSF46955">
    <property type="entry name" value="Putative DNA-binding domain"/>
    <property type="match status" value="1"/>
</dbReference>
<feature type="domain" description="HTH merR-type" evidence="2">
    <location>
        <begin position="4"/>
        <end position="72"/>
    </location>
</feature>